<reference evidence="10" key="2">
    <citation type="submission" date="2025-09" db="UniProtKB">
        <authorList>
            <consortium name="Ensembl"/>
        </authorList>
    </citation>
    <scope>IDENTIFICATION</scope>
</reference>
<dbReference type="GO" id="GO:0036038">
    <property type="term" value="C:MKS complex"/>
    <property type="evidence" value="ECO:0007669"/>
    <property type="project" value="TreeGrafter"/>
</dbReference>
<dbReference type="GO" id="GO:1904491">
    <property type="term" value="P:protein localization to ciliary transition zone"/>
    <property type="evidence" value="ECO:0007669"/>
    <property type="project" value="TreeGrafter"/>
</dbReference>
<feature type="domain" description="Tectonic-1-3" evidence="8">
    <location>
        <begin position="451"/>
        <end position="607"/>
    </location>
</feature>
<sequence length="720" mass="78477">MTIILYKSLYIILIALITEAYGNVAFQPASITASGPKVTAFLLGNTSGVSLTLNRVQTSNITDRLPPPSCGKRDSGQWDITTETLTKNVLKVELILNRSLQLCGNNTDCCPQLLCVLETLRVSACRGDSHQATLLVQAEIYALDLPTGPASYNKTVIPNQVYQPLGPCPCDLTAGTCDILCCCDQDCSPDTQRLFKSQCIPGPFGGSVAPVPDYQCSEQSSRNEPDWFPFLCVTSPPENSPFLGLFYQGEMIVPRRNPSFVGHSPSPALPLSSYHQGDPIFTEDGQYFTIPQRSMVGQCVSNAPVAFLQDFRAWCPGRLQSCPTSPALRLRVRDGFGGVVTVRVEEVLTKDLSPFVSSRGQAEKRNPTESSWFSGKAQASPAEAQQNWSKLCQNTTLALDYSFFWRANGLTGIILRRTVGDVPLDPGATLTVWFSAVFVNRNASGQPSSSNPGYIVGKPIIGGSVDRDTGGVRRTPISMWQPVGDGLCASAGKKPVLFGENSTAGCLVLLSMQDLTQCNQLRETIHRGLGDLVTASYVAKNGNPNSFNLDEWVNITYVLLNATTPVEYSVGVCKDVPSHLNIHIFSTVTGHGTSHQIQALEVSYTLSTWRVSCGGGDPRACQDSAITQGFPVSSAVTFINIPVQSPQIKTRFQINYTEYDCDRNDICWPQLLYPLTKYYTGEPYSISLAKGLILVFFFIAASLLGAPWRQIRQAWSTAIF</sequence>
<feature type="domain" description="Tectonic-1-3 N-terminal" evidence="9">
    <location>
        <begin position="147"/>
        <end position="251"/>
    </location>
</feature>
<evidence type="ECO:0000256" key="4">
    <source>
        <dbReference type="ARBA" id="ARBA00022794"/>
    </source>
</evidence>
<dbReference type="InterPro" id="IPR011677">
    <property type="entry name" value="TCTN1-3_dom"/>
</dbReference>
<evidence type="ECO:0000256" key="6">
    <source>
        <dbReference type="SAM" id="Phobius"/>
    </source>
</evidence>
<comment type="subunit">
    <text evidence="2">Part of the tectonic-like complex (also named B9 complex).</text>
</comment>
<evidence type="ECO:0000313" key="11">
    <source>
        <dbReference type="Proteomes" id="UP000261540"/>
    </source>
</evidence>
<feature type="signal peptide" evidence="7">
    <location>
        <begin position="1"/>
        <end position="20"/>
    </location>
</feature>
<evidence type="ECO:0000256" key="3">
    <source>
        <dbReference type="ARBA" id="ARBA00022729"/>
    </source>
</evidence>
<dbReference type="InterPro" id="IPR040354">
    <property type="entry name" value="TCTN1-3"/>
</dbReference>
<reference evidence="10" key="1">
    <citation type="submission" date="2025-08" db="UniProtKB">
        <authorList>
            <consortium name="Ensembl"/>
        </authorList>
    </citation>
    <scope>IDENTIFICATION</scope>
</reference>
<dbReference type="RefSeq" id="XP_023660103.1">
    <property type="nucleotide sequence ID" value="XM_023804335.2"/>
</dbReference>
<dbReference type="Ensembl" id="ENSPKIT00000031279.1">
    <property type="protein sequence ID" value="ENSPKIP00000007230.1"/>
    <property type="gene ID" value="ENSPKIG00000023207.1"/>
</dbReference>
<dbReference type="GeneTree" id="ENSGT00570000079101"/>
<feature type="chain" id="PRO_5017391785" evidence="7">
    <location>
        <begin position="21"/>
        <end position="720"/>
    </location>
</feature>
<keyword evidence="11" id="KW-1185">Reference proteome</keyword>
<keyword evidence="4" id="KW-0970">Cilium biogenesis/degradation</keyword>
<dbReference type="AlphaFoldDB" id="A0A3B3QNT2"/>
<protein>
    <submittedName>
        <fullName evidence="10">Tectonic family member 2</fullName>
    </submittedName>
</protein>
<keyword evidence="6" id="KW-1133">Transmembrane helix</keyword>
<feature type="domain" description="Tectonic-1-3" evidence="8">
    <location>
        <begin position="273"/>
        <end position="411"/>
    </location>
</feature>
<evidence type="ECO:0000259" key="8">
    <source>
        <dbReference type="Pfam" id="PF07773"/>
    </source>
</evidence>
<evidence type="ECO:0000256" key="1">
    <source>
        <dbReference type="ARBA" id="ARBA00007633"/>
    </source>
</evidence>
<keyword evidence="5" id="KW-0325">Glycoprotein</keyword>
<evidence type="ECO:0000256" key="7">
    <source>
        <dbReference type="SAM" id="SignalP"/>
    </source>
</evidence>
<keyword evidence="6" id="KW-0812">Transmembrane</keyword>
<keyword evidence="3 7" id="KW-0732">Signal</keyword>
<evidence type="ECO:0000256" key="5">
    <source>
        <dbReference type="ARBA" id="ARBA00023180"/>
    </source>
</evidence>
<evidence type="ECO:0000259" key="9">
    <source>
        <dbReference type="Pfam" id="PF25752"/>
    </source>
</evidence>
<dbReference type="PANTHER" id="PTHR14611">
    <property type="entry name" value="TECTONIC FAMILY MEMBER"/>
    <property type="match status" value="1"/>
</dbReference>
<organism evidence="10 11">
    <name type="scientific">Paramormyrops kingsleyae</name>
    <dbReference type="NCBI Taxonomy" id="1676925"/>
    <lineage>
        <taxon>Eukaryota</taxon>
        <taxon>Metazoa</taxon>
        <taxon>Chordata</taxon>
        <taxon>Craniata</taxon>
        <taxon>Vertebrata</taxon>
        <taxon>Euteleostomi</taxon>
        <taxon>Actinopterygii</taxon>
        <taxon>Neopterygii</taxon>
        <taxon>Teleostei</taxon>
        <taxon>Osteoglossocephala</taxon>
        <taxon>Osteoglossomorpha</taxon>
        <taxon>Osteoglossiformes</taxon>
        <taxon>Mormyridae</taxon>
        <taxon>Paramormyrops</taxon>
    </lineage>
</organism>
<dbReference type="OrthoDB" id="9282501at2759"/>
<dbReference type="Pfam" id="PF25752">
    <property type="entry name" value="DUF1619_N"/>
    <property type="match status" value="1"/>
</dbReference>
<feature type="transmembrane region" description="Helical" evidence="6">
    <location>
        <begin position="684"/>
        <end position="706"/>
    </location>
</feature>
<comment type="similarity">
    <text evidence="1">Belongs to the tectonic family.</text>
</comment>
<name>A0A3B3QNT2_9TELE</name>
<evidence type="ECO:0000256" key="2">
    <source>
        <dbReference type="ARBA" id="ARBA00011495"/>
    </source>
</evidence>
<evidence type="ECO:0000313" key="10">
    <source>
        <dbReference type="Ensembl" id="ENSPKIP00000007230.1"/>
    </source>
</evidence>
<dbReference type="GO" id="GO:0060271">
    <property type="term" value="P:cilium assembly"/>
    <property type="evidence" value="ECO:0007669"/>
    <property type="project" value="TreeGrafter"/>
</dbReference>
<dbReference type="Pfam" id="PF07773">
    <property type="entry name" value="TCTN_DUF1619"/>
    <property type="match status" value="2"/>
</dbReference>
<dbReference type="Proteomes" id="UP000261540">
    <property type="component" value="Unplaced"/>
</dbReference>
<keyword evidence="6" id="KW-0472">Membrane</keyword>
<dbReference type="STRING" id="1676925.ENSPKIP00000007230"/>
<dbReference type="GO" id="GO:0007224">
    <property type="term" value="P:smoothened signaling pathway"/>
    <property type="evidence" value="ECO:0007669"/>
    <property type="project" value="TreeGrafter"/>
</dbReference>
<accession>A0A3B3QNT2</accession>
<dbReference type="GeneID" id="111839977"/>
<proteinExistence type="inferred from homology"/>
<dbReference type="InterPro" id="IPR057724">
    <property type="entry name" value="TCTN1-3_N"/>
</dbReference>
<dbReference type="PANTHER" id="PTHR14611:SF6">
    <property type="entry name" value="TECTONIC-2"/>
    <property type="match status" value="1"/>
</dbReference>